<proteinExistence type="predicted"/>
<protein>
    <recommendedName>
        <fullName evidence="2">Disease resistance protein At4g27190-like leucine-rich repeats domain-containing protein</fullName>
    </recommendedName>
</protein>
<organism evidence="3 4">
    <name type="scientific">Vitis vinifera</name>
    <name type="common">Grape</name>
    <dbReference type="NCBI Taxonomy" id="29760"/>
    <lineage>
        <taxon>Eukaryota</taxon>
        <taxon>Viridiplantae</taxon>
        <taxon>Streptophyta</taxon>
        <taxon>Embryophyta</taxon>
        <taxon>Tracheophyta</taxon>
        <taxon>Spermatophyta</taxon>
        <taxon>Magnoliopsida</taxon>
        <taxon>eudicotyledons</taxon>
        <taxon>Gunneridae</taxon>
        <taxon>Pentapetalae</taxon>
        <taxon>rosids</taxon>
        <taxon>Vitales</taxon>
        <taxon>Vitaceae</taxon>
        <taxon>Viteae</taxon>
        <taxon>Vitis</taxon>
    </lineage>
</organism>
<dbReference type="Proteomes" id="UP000288805">
    <property type="component" value="Unassembled WGS sequence"/>
</dbReference>
<dbReference type="SUPFAM" id="SSF52047">
    <property type="entry name" value="RNI-like"/>
    <property type="match status" value="1"/>
</dbReference>
<sequence>MLKRLSSLQILKIVDCNSVEEVFHLESIDSKESHDIPALQLQELCLDNLKNVKCVWNKAPQGLLTYQNLKSVQVSHCPSLEVPFPGYVVRSLLQVEEVDINSYGVEEIVAHEDVAKVVTMFLFPEVTSLTNSCLKQLERFYLGLHNLEWPMLKTLKVESHESLEKLASKLDKPVEQPIFLCDKVRAQIL</sequence>
<evidence type="ECO:0000313" key="3">
    <source>
        <dbReference type="EMBL" id="RVW53266.1"/>
    </source>
</evidence>
<dbReference type="InterPro" id="IPR057135">
    <property type="entry name" value="At4g27190-like_LRR"/>
</dbReference>
<dbReference type="InterPro" id="IPR032675">
    <property type="entry name" value="LRR_dom_sf"/>
</dbReference>
<gene>
    <name evidence="3" type="ORF">CK203_091620</name>
</gene>
<dbReference type="InterPro" id="IPR050905">
    <property type="entry name" value="Plant_NBS-LRR"/>
</dbReference>
<dbReference type="PANTHER" id="PTHR33463">
    <property type="entry name" value="NB-ARC DOMAIN-CONTAINING PROTEIN-RELATED"/>
    <property type="match status" value="1"/>
</dbReference>
<comment type="caution">
    <text evidence="3">The sequence shown here is derived from an EMBL/GenBank/DDBJ whole genome shotgun (WGS) entry which is preliminary data.</text>
</comment>
<accession>A0A438F007</accession>
<dbReference type="Pfam" id="PF23247">
    <property type="entry name" value="LRR_RPS2"/>
    <property type="match status" value="1"/>
</dbReference>
<name>A0A438F007_VITVI</name>
<dbReference type="EMBL" id="QGNW01001152">
    <property type="protein sequence ID" value="RVW53266.1"/>
    <property type="molecule type" value="Genomic_DNA"/>
</dbReference>
<evidence type="ECO:0000256" key="1">
    <source>
        <dbReference type="ARBA" id="ARBA00022821"/>
    </source>
</evidence>
<reference evidence="3 4" key="1">
    <citation type="journal article" date="2018" name="PLoS Genet.">
        <title>Population sequencing reveals clonal diversity and ancestral inbreeding in the grapevine cultivar Chardonnay.</title>
        <authorList>
            <person name="Roach M.J."/>
            <person name="Johnson D.L."/>
            <person name="Bohlmann J."/>
            <person name="van Vuuren H.J."/>
            <person name="Jones S.J."/>
            <person name="Pretorius I.S."/>
            <person name="Schmidt S.A."/>
            <person name="Borneman A.R."/>
        </authorList>
    </citation>
    <scope>NUCLEOTIDE SEQUENCE [LARGE SCALE GENOMIC DNA]</scope>
    <source>
        <strain evidence="4">cv. Chardonnay</strain>
        <tissue evidence="3">Leaf</tissue>
    </source>
</reference>
<evidence type="ECO:0000313" key="4">
    <source>
        <dbReference type="Proteomes" id="UP000288805"/>
    </source>
</evidence>
<dbReference type="Gene3D" id="3.80.10.10">
    <property type="entry name" value="Ribonuclease Inhibitor"/>
    <property type="match status" value="1"/>
</dbReference>
<dbReference type="PANTHER" id="PTHR33463:SF198">
    <property type="entry name" value="RPP4C3"/>
    <property type="match status" value="1"/>
</dbReference>
<feature type="domain" description="Disease resistance protein At4g27190-like leucine-rich repeats" evidence="2">
    <location>
        <begin position="1"/>
        <end position="102"/>
    </location>
</feature>
<dbReference type="AlphaFoldDB" id="A0A438F007"/>
<evidence type="ECO:0000259" key="2">
    <source>
        <dbReference type="Pfam" id="PF23247"/>
    </source>
</evidence>
<keyword evidence="1" id="KW-0611">Plant defense</keyword>